<evidence type="ECO:0000259" key="5">
    <source>
        <dbReference type="Pfam" id="PF08623"/>
    </source>
</evidence>
<evidence type="ECO:0000256" key="4">
    <source>
        <dbReference type="SAM" id="MobiDB-lite"/>
    </source>
</evidence>
<dbReference type="Gene3D" id="1.25.10.10">
    <property type="entry name" value="Leucine-rich Repeat Variant"/>
    <property type="match status" value="1"/>
</dbReference>
<comment type="similarity">
    <text evidence="1">Belongs to the CAND family.</text>
</comment>
<evidence type="ECO:0000313" key="6">
    <source>
        <dbReference type="EMBL" id="KAJ3475485.1"/>
    </source>
</evidence>
<protein>
    <recommendedName>
        <fullName evidence="5">TATA-binding protein interacting (TIP20) domain-containing protein</fullName>
    </recommendedName>
</protein>
<dbReference type="GO" id="GO:0010265">
    <property type="term" value="P:SCF complex assembly"/>
    <property type="evidence" value="ECO:0007669"/>
    <property type="project" value="InterPro"/>
</dbReference>
<sequence>MTKTYIMNGLIEKMQSPDQDFRYMGLNDLLLEIKQDQNSFLGDENTENKVLRQVLSLVEDKISEVKNQAVKCLGQLIKIIRESQMVFVVDKLIEYSAGKDEELRDISGLALKTITAELPVEGKIAAKACEKLTPKLLMQLSNSSIPPDTLIETLAILSILITRFPSYLSDPNLQPAPLTVLIPLLSHSRPAVRKRAIATLAQFLPVAPPQTFQNLFRSDILPSLAPAAKVEKKRTTVQLIASVARQSPQKVAPFLNEIVTNILKAASKDDEELRESCLQALEALVLRCPTEVAPFLAHIINSGKEFIKYDPNYADDGDEDEEMADEDDEDDGELDDYSDDEDTSYKIRRSATKLLSAVIATRPELLITLYREVSPVLISRFGDREETVRVEVWATYGTLLNQTAVYGVGISTKDNEASRGGKRKRNEGADLEETPLTLLRAQVPSLAKALLGQLKASPKTSPATLQAGFSLLQQLLTVAPGALSSQAAAVIANTKVVLSQSSNTTTSSLQVTCLSFLSRFFSTHSPPTFASSLESLLPTLLKSLGERHPRLASESFRVFSSLLNALKPVRSGDWVELVYNEANTRLANHDTDADVRACAEEAIGDLWICASDIVKTKNRKEWEAMCRTSGRTEGAVQVIARVAREVEIGDEWVNYCVEWVLGLLRKSGRAGKSDVFSCLDALLRRYRAGIPADLPHVLIPQLKVYISTNDISLLSQALSILALLLELSPAVTFPEVERQLLKEIYIISHSPLVSGAAFDALLTFFGSLVQADMQIAAHVVPNLVHYIDKAPKGESSQTNVAKCVGQVVKSQQSIAAGTIAEFAKHLRPTSKAKTSQVVLSLLIMGEVGRFIDMWAQQDIFNQTIERFGAEQEEIRTAASFAAGNIAVGNLQHFLPVIVRMVETDSQKRLLSLYALKEVVTHCSHGQLETVADVLWVPLFQNSENSEETTRNVAAACLGKLTTTNPSRYLPQLQARIRDVNPAARATVLAAIRYTFAENSQAYDELLSPLVIDFLSLMNDEDCLIQTVRRLALSALNSAARTKPYLIAPHLSQLLPNLYRETVINPNLIRTVQMGPWTHKVDDGLEARKTAYETLYTLLDTSLSRLDLHEFLGKVLAGLADDSDEVKVICHMMLFRLSQVAPTAVAQRLDEITPFLEKSMKGATVTKDTVKQDVERAAELQRSTLRAAAALSKIVQPGSVPKFESFVDATKRSQEFGPEFIELIGA</sequence>
<feature type="compositionally biased region" description="Acidic residues" evidence="4">
    <location>
        <begin position="313"/>
        <end position="342"/>
    </location>
</feature>
<dbReference type="Proteomes" id="UP001212997">
    <property type="component" value="Unassembled WGS sequence"/>
</dbReference>
<keyword evidence="2" id="KW-0677">Repeat</keyword>
<dbReference type="Pfam" id="PF08623">
    <property type="entry name" value="TIP120"/>
    <property type="match status" value="1"/>
</dbReference>
<gene>
    <name evidence="6" type="ORF">NLI96_g11805</name>
</gene>
<feature type="region of interest" description="Disordered" evidence="4">
    <location>
        <begin position="412"/>
        <end position="431"/>
    </location>
</feature>
<evidence type="ECO:0000256" key="3">
    <source>
        <dbReference type="ARBA" id="ARBA00022786"/>
    </source>
</evidence>
<dbReference type="InterPro" id="IPR011989">
    <property type="entry name" value="ARM-like"/>
</dbReference>
<name>A0AAD5YD22_9APHY</name>
<keyword evidence="3" id="KW-0833">Ubl conjugation pathway</keyword>
<dbReference type="PANTHER" id="PTHR12696">
    <property type="entry name" value="TIP120"/>
    <property type="match status" value="1"/>
</dbReference>
<dbReference type="InterPro" id="IPR013932">
    <property type="entry name" value="TATA-bd_TIP120"/>
</dbReference>
<evidence type="ECO:0000313" key="7">
    <source>
        <dbReference type="Proteomes" id="UP001212997"/>
    </source>
</evidence>
<organism evidence="6 7">
    <name type="scientific">Meripilus lineatus</name>
    <dbReference type="NCBI Taxonomy" id="2056292"/>
    <lineage>
        <taxon>Eukaryota</taxon>
        <taxon>Fungi</taxon>
        <taxon>Dikarya</taxon>
        <taxon>Basidiomycota</taxon>
        <taxon>Agaricomycotina</taxon>
        <taxon>Agaricomycetes</taxon>
        <taxon>Polyporales</taxon>
        <taxon>Meripilaceae</taxon>
        <taxon>Meripilus</taxon>
    </lineage>
</organism>
<comment type="caution">
    <text evidence="6">The sequence shown here is derived from an EMBL/GenBank/DDBJ whole genome shotgun (WGS) entry which is preliminary data.</text>
</comment>
<accession>A0AAD5YD22</accession>
<dbReference type="Pfam" id="PF25782">
    <property type="entry name" value="TPR_CAND1"/>
    <property type="match status" value="1"/>
</dbReference>
<feature type="domain" description="TATA-binding protein interacting (TIP20)" evidence="5">
    <location>
        <begin position="1045"/>
        <end position="1209"/>
    </location>
</feature>
<dbReference type="InterPro" id="IPR039852">
    <property type="entry name" value="CAND1/CAND2"/>
</dbReference>
<reference evidence="6" key="1">
    <citation type="submission" date="2022-07" db="EMBL/GenBank/DDBJ databases">
        <title>Genome Sequence of Physisporinus lineatus.</title>
        <authorList>
            <person name="Buettner E."/>
        </authorList>
    </citation>
    <scope>NUCLEOTIDE SEQUENCE</scope>
    <source>
        <strain evidence="6">VT162</strain>
    </source>
</reference>
<dbReference type="InterPro" id="IPR016024">
    <property type="entry name" value="ARM-type_fold"/>
</dbReference>
<dbReference type="EMBL" id="JANAWD010000848">
    <property type="protein sequence ID" value="KAJ3475485.1"/>
    <property type="molecule type" value="Genomic_DNA"/>
</dbReference>
<feature type="region of interest" description="Disordered" evidence="4">
    <location>
        <begin position="311"/>
        <end position="343"/>
    </location>
</feature>
<proteinExistence type="inferred from homology"/>
<dbReference type="SUPFAM" id="SSF48371">
    <property type="entry name" value="ARM repeat"/>
    <property type="match status" value="1"/>
</dbReference>
<evidence type="ECO:0000256" key="1">
    <source>
        <dbReference type="ARBA" id="ARBA00007657"/>
    </source>
</evidence>
<evidence type="ECO:0000256" key="2">
    <source>
        <dbReference type="ARBA" id="ARBA00022737"/>
    </source>
</evidence>
<dbReference type="AlphaFoldDB" id="A0AAD5YD22"/>
<keyword evidence="7" id="KW-1185">Reference proteome</keyword>